<feature type="binding site" evidence="1">
    <location>
        <position position="85"/>
    </location>
    <ligand>
        <name>Mg(2+)</name>
        <dbReference type="ChEBI" id="CHEBI:18420"/>
        <label>1</label>
        <note>catalytic</note>
    </ligand>
</feature>
<dbReference type="PANTHER" id="PTHR20854">
    <property type="entry name" value="INOSITOL MONOPHOSPHATASE"/>
    <property type="match status" value="1"/>
</dbReference>
<dbReference type="GO" id="GO:0007165">
    <property type="term" value="P:signal transduction"/>
    <property type="evidence" value="ECO:0007669"/>
    <property type="project" value="TreeGrafter"/>
</dbReference>
<keyword evidence="1" id="KW-0479">Metal-binding</keyword>
<dbReference type="GO" id="GO:0006020">
    <property type="term" value="P:inositol metabolic process"/>
    <property type="evidence" value="ECO:0007669"/>
    <property type="project" value="TreeGrafter"/>
</dbReference>
<evidence type="ECO:0000256" key="1">
    <source>
        <dbReference type="PIRSR" id="PIRSR600760-2"/>
    </source>
</evidence>
<protein>
    <submittedName>
        <fullName evidence="2">3'(2'),5'-bisphosphate nucleotidase CysQ</fullName>
    </submittedName>
</protein>
<dbReference type="Pfam" id="PF00459">
    <property type="entry name" value="Inositol_P"/>
    <property type="match status" value="1"/>
</dbReference>
<dbReference type="Proteomes" id="UP000675781">
    <property type="component" value="Unassembled WGS sequence"/>
</dbReference>
<dbReference type="PANTHER" id="PTHR20854:SF4">
    <property type="entry name" value="INOSITOL-1-MONOPHOSPHATASE-RELATED"/>
    <property type="match status" value="1"/>
</dbReference>
<dbReference type="EMBL" id="JAGSOG010000003">
    <property type="protein sequence ID" value="MBR7831817.1"/>
    <property type="molecule type" value="Genomic_DNA"/>
</dbReference>
<gene>
    <name evidence="2" type="ORF">KDL01_01010</name>
</gene>
<name>A0A941EJT2_9ACTN</name>
<organism evidence="2 3">
    <name type="scientific">Actinospica durhamensis</name>
    <dbReference type="NCBI Taxonomy" id="1508375"/>
    <lineage>
        <taxon>Bacteria</taxon>
        <taxon>Bacillati</taxon>
        <taxon>Actinomycetota</taxon>
        <taxon>Actinomycetes</taxon>
        <taxon>Catenulisporales</taxon>
        <taxon>Actinospicaceae</taxon>
        <taxon>Actinospica</taxon>
    </lineage>
</organism>
<keyword evidence="3" id="KW-1185">Reference proteome</keyword>
<comment type="caution">
    <text evidence="2">The sequence shown here is derived from an EMBL/GenBank/DDBJ whole genome shotgun (WGS) entry which is preliminary data.</text>
</comment>
<dbReference type="SUPFAM" id="SSF56655">
    <property type="entry name" value="Carbohydrate phosphatase"/>
    <property type="match status" value="1"/>
</dbReference>
<dbReference type="PRINTS" id="PR00377">
    <property type="entry name" value="IMPHPHTASES"/>
</dbReference>
<dbReference type="Gene3D" id="3.40.190.80">
    <property type="match status" value="1"/>
</dbReference>
<dbReference type="Gene3D" id="3.30.540.10">
    <property type="entry name" value="Fructose-1,6-Bisphosphatase, subunit A, domain 1"/>
    <property type="match status" value="1"/>
</dbReference>
<accession>A0A941EJT2</accession>
<sequence length="262" mass="27848">MTNAALLPPMTQAARTLGTWLAEQERPRPARTMAEFKDVFDAVDTPAAALLHEHLDRLRPGVPWAEGLYSRPLPAGEIWVVDVMDGAVQYLQGLSQWCVSLTLVKDHEPVAAVLHSPVLGETYTAALGHGAHRDGTPISPSDKQDLAVTLLATSQPPFIATQPEAATAAGRSLSALLPMAGAIRNLGPTSWQIADTAAGRIDAFWQYGRDNENLLGAALIAREAGAQVTDTAGAPWKAGSDSFLTAPPALHRQLLPLLAGHR</sequence>
<dbReference type="GO" id="GO:0008934">
    <property type="term" value="F:inositol monophosphate 1-phosphatase activity"/>
    <property type="evidence" value="ECO:0007669"/>
    <property type="project" value="TreeGrafter"/>
</dbReference>
<evidence type="ECO:0000313" key="3">
    <source>
        <dbReference type="Proteomes" id="UP000675781"/>
    </source>
</evidence>
<reference evidence="2" key="1">
    <citation type="submission" date="2021-04" db="EMBL/GenBank/DDBJ databases">
        <title>Genome based classification of Actinospica acidithermotolerans sp. nov., an actinobacterium isolated from an Indonesian hot spring.</title>
        <authorList>
            <person name="Kusuma A.B."/>
            <person name="Putra K.E."/>
            <person name="Nafisah S."/>
            <person name="Loh J."/>
            <person name="Nouioui I."/>
            <person name="Goodfellow M."/>
        </authorList>
    </citation>
    <scope>NUCLEOTIDE SEQUENCE</scope>
    <source>
        <strain evidence="2">CSCA 57</strain>
    </source>
</reference>
<keyword evidence="1" id="KW-0460">Magnesium</keyword>
<evidence type="ECO:0000313" key="2">
    <source>
        <dbReference type="EMBL" id="MBR7831817.1"/>
    </source>
</evidence>
<dbReference type="InterPro" id="IPR000760">
    <property type="entry name" value="Inositol_monophosphatase-like"/>
</dbReference>
<proteinExistence type="predicted"/>
<dbReference type="AlphaFoldDB" id="A0A941EJT2"/>
<comment type="cofactor">
    <cofactor evidence="1">
        <name>Mg(2+)</name>
        <dbReference type="ChEBI" id="CHEBI:18420"/>
    </cofactor>
</comment>
<dbReference type="RefSeq" id="WP_212526351.1">
    <property type="nucleotide sequence ID" value="NZ_JAGSOG010000003.1"/>
</dbReference>
<feature type="binding site" evidence="1">
    <location>
        <position position="82"/>
    </location>
    <ligand>
        <name>Mg(2+)</name>
        <dbReference type="ChEBI" id="CHEBI:18420"/>
        <label>1</label>
        <note>catalytic</note>
    </ligand>
</feature>
<dbReference type="GO" id="GO:0046872">
    <property type="term" value="F:metal ion binding"/>
    <property type="evidence" value="ECO:0007669"/>
    <property type="project" value="UniProtKB-KW"/>
</dbReference>